<dbReference type="EMBL" id="JANIGO010000001">
    <property type="protein sequence ID" value="MCQ8895145.1"/>
    <property type="molecule type" value="Genomic_DNA"/>
</dbReference>
<organism evidence="1 2">
    <name type="scientific">Limnobacter humi</name>
    <dbReference type="NCBI Taxonomy" id="1778671"/>
    <lineage>
        <taxon>Bacteria</taxon>
        <taxon>Pseudomonadati</taxon>
        <taxon>Pseudomonadota</taxon>
        <taxon>Betaproteobacteria</taxon>
        <taxon>Burkholderiales</taxon>
        <taxon>Burkholderiaceae</taxon>
        <taxon>Limnobacter</taxon>
    </lineage>
</organism>
<evidence type="ECO:0000313" key="1">
    <source>
        <dbReference type="EMBL" id="MCQ8895145.1"/>
    </source>
</evidence>
<protein>
    <recommendedName>
        <fullName evidence="3">Lipoprotein</fullName>
    </recommendedName>
</protein>
<reference evidence="1 2" key="1">
    <citation type="submission" date="2022-07" db="EMBL/GenBank/DDBJ databases">
        <authorList>
            <person name="Xamxidin M."/>
            <person name="Wu M."/>
        </authorList>
    </citation>
    <scope>NUCLEOTIDE SEQUENCE [LARGE SCALE GENOMIC DNA]</scope>
    <source>
        <strain evidence="1 2">NBRC 111650</strain>
    </source>
</reference>
<sequence length="209" mass="24084">MKSPFWLLLLCTACSTHNTADDYAWLSSERLERIQEHGVDTKQRTPLQFTNGQTVSNCRDYLKQNSDVLETSFNFMVRSEYMDCEALRLNKVYPVKTLMTLPGIAESICSALDLHSFRHSLRPRLLDNQVTLNDLTDGKLSKDINSCTYDDSDTYFNLSAVLFVKTPTGQEKLWVEMVDEIRTGTYRTYTGMWFHRTSPTSLWRAIDAP</sequence>
<evidence type="ECO:0008006" key="3">
    <source>
        <dbReference type="Google" id="ProtNLM"/>
    </source>
</evidence>
<evidence type="ECO:0000313" key="2">
    <source>
        <dbReference type="Proteomes" id="UP001204142"/>
    </source>
</evidence>
<keyword evidence="2" id="KW-1185">Reference proteome</keyword>
<dbReference type="Proteomes" id="UP001204142">
    <property type="component" value="Unassembled WGS sequence"/>
</dbReference>
<comment type="caution">
    <text evidence="1">The sequence shown here is derived from an EMBL/GenBank/DDBJ whole genome shotgun (WGS) entry which is preliminary data.</text>
</comment>
<accession>A0ABT1WCB9</accession>
<dbReference type="RefSeq" id="WP_256762819.1">
    <property type="nucleotide sequence ID" value="NZ_JANIGO010000001.1"/>
</dbReference>
<proteinExistence type="predicted"/>
<name>A0ABT1WCB9_9BURK</name>
<gene>
    <name evidence="1" type="ORF">NQT62_01675</name>
</gene>